<evidence type="ECO:0000259" key="7">
    <source>
        <dbReference type="SMART" id="SM01007"/>
    </source>
</evidence>
<evidence type="ECO:0000256" key="5">
    <source>
        <dbReference type="ARBA" id="ARBA00023239"/>
    </source>
</evidence>
<comment type="function">
    <text evidence="6">Catalyzes the dehydration of methylthioribulose-1-phosphate (MTRu-1-P) into 2,3-diketo-5-methylthiopentyl-1-phosphate (DK-MTP-1-P).</text>
</comment>
<dbReference type="NCBIfam" id="NF006672">
    <property type="entry name" value="PRK09220.1"/>
    <property type="match status" value="1"/>
</dbReference>
<dbReference type="EC" id="4.2.1.109" evidence="6"/>
<feature type="binding site" evidence="6">
    <location>
        <position position="99"/>
    </location>
    <ligand>
        <name>Zn(2+)</name>
        <dbReference type="ChEBI" id="CHEBI:29105"/>
    </ligand>
</feature>
<gene>
    <name evidence="6" type="primary">mtnB</name>
    <name evidence="8" type="ORF">I6N98_05805</name>
</gene>
<dbReference type="HAMAP" id="MF_01677">
    <property type="entry name" value="Salvage_MtnB"/>
    <property type="match status" value="1"/>
</dbReference>
<evidence type="ECO:0000313" key="9">
    <source>
        <dbReference type="Proteomes" id="UP000596063"/>
    </source>
</evidence>
<evidence type="ECO:0000256" key="6">
    <source>
        <dbReference type="HAMAP-Rule" id="MF_01677"/>
    </source>
</evidence>
<comment type="cofactor">
    <cofactor evidence="6">
        <name>Zn(2+)</name>
        <dbReference type="ChEBI" id="CHEBI:29105"/>
    </cofactor>
    <text evidence="6">Binds 1 zinc ion per subunit.</text>
</comment>
<dbReference type="InterPro" id="IPR036409">
    <property type="entry name" value="Aldolase_II/adducin_N_sf"/>
</dbReference>
<keyword evidence="5 6" id="KW-0456">Lyase</keyword>
<dbReference type="EMBL" id="CP066167">
    <property type="protein sequence ID" value="QQD20080.1"/>
    <property type="molecule type" value="Genomic_DNA"/>
</dbReference>
<keyword evidence="9" id="KW-1185">Reference proteome</keyword>
<keyword evidence="4 6" id="KW-0486">Methionine biosynthesis</keyword>
<dbReference type="GO" id="GO:0005737">
    <property type="term" value="C:cytoplasm"/>
    <property type="evidence" value="ECO:0007669"/>
    <property type="project" value="UniProtKB-UniRule"/>
</dbReference>
<evidence type="ECO:0000256" key="1">
    <source>
        <dbReference type="ARBA" id="ARBA00022605"/>
    </source>
</evidence>
<dbReference type="GO" id="GO:0005996">
    <property type="term" value="P:monosaccharide metabolic process"/>
    <property type="evidence" value="ECO:0007669"/>
    <property type="project" value="UniProtKB-ARBA"/>
</dbReference>
<proteinExistence type="inferred from homology"/>
<dbReference type="InterPro" id="IPR001303">
    <property type="entry name" value="Aldolase_II/adducin_N"/>
</dbReference>
<dbReference type="InterPro" id="IPR017714">
    <property type="entry name" value="MethylthioRu-1-P_deHdtase_MtnB"/>
</dbReference>
<feature type="binding site" evidence="6">
    <location>
        <position position="97"/>
    </location>
    <ligand>
        <name>Zn(2+)</name>
        <dbReference type="ChEBI" id="CHEBI:29105"/>
    </ligand>
</feature>
<evidence type="ECO:0000256" key="4">
    <source>
        <dbReference type="ARBA" id="ARBA00023167"/>
    </source>
</evidence>
<reference evidence="8 9" key="1">
    <citation type="submission" date="2020-12" db="EMBL/GenBank/DDBJ databases">
        <authorList>
            <person name="Shan Y."/>
        </authorList>
    </citation>
    <scope>NUCLEOTIDE SEQUENCE [LARGE SCALE GENOMIC DNA]</scope>
    <source>
        <strain evidence="9">csc3.9</strain>
    </source>
</reference>
<dbReference type="AlphaFoldDB" id="A0A7T4R416"/>
<comment type="pathway">
    <text evidence="6">Amino-acid biosynthesis; L-methionine biosynthesis via salvage pathway; L-methionine from S-methyl-5-thio-alpha-D-ribose 1-phosphate: step 2/6.</text>
</comment>
<dbReference type="UniPathway" id="UPA00904">
    <property type="reaction ID" value="UER00875"/>
</dbReference>
<comment type="catalytic activity">
    <reaction evidence="6">
        <text>5-(methylsulfanyl)-D-ribulose 1-phosphate = 5-methylsulfanyl-2,3-dioxopentyl phosphate + H2O</text>
        <dbReference type="Rhea" id="RHEA:15549"/>
        <dbReference type="ChEBI" id="CHEBI:15377"/>
        <dbReference type="ChEBI" id="CHEBI:58548"/>
        <dbReference type="ChEBI" id="CHEBI:58828"/>
        <dbReference type="EC" id="4.2.1.109"/>
    </reaction>
</comment>
<dbReference type="SUPFAM" id="SSF53639">
    <property type="entry name" value="AraD/HMP-PK domain-like"/>
    <property type="match status" value="1"/>
</dbReference>
<keyword evidence="1 6" id="KW-0028">Amino-acid biosynthesis</keyword>
<keyword evidence="2 6" id="KW-0479">Metal-binding</keyword>
<dbReference type="GO" id="GO:0008270">
    <property type="term" value="F:zinc ion binding"/>
    <property type="evidence" value="ECO:0007669"/>
    <property type="project" value="UniProtKB-UniRule"/>
</dbReference>
<name>A0A7T4R416_9GAMM</name>
<dbReference type="Gene3D" id="3.40.225.10">
    <property type="entry name" value="Class II aldolase/adducin N-terminal domain"/>
    <property type="match status" value="1"/>
</dbReference>
<organism evidence="8 9">
    <name type="scientific">Spongiibacter nanhainus</name>
    <dbReference type="NCBI Taxonomy" id="2794344"/>
    <lineage>
        <taxon>Bacteria</taxon>
        <taxon>Pseudomonadati</taxon>
        <taxon>Pseudomonadota</taxon>
        <taxon>Gammaproteobacteria</taxon>
        <taxon>Cellvibrionales</taxon>
        <taxon>Spongiibacteraceae</taxon>
        <taxon>Spongiibacter</taxon>
    </lineage>
</organism>
<keyword evidence="3 6" id="KW-0862">Zinc</keyword>
<dbReference type="Proteomes" id="UP000596063">
    <property type="component" value="Chromosome"/>
</dbReference>
<dbReference type="SMART" id="SM01007">
    <property type="entry name" value="Aldolase_II"/>
    <property type="match status" value="1"/>
</dbReference>
<dbReference type="KEGG" id="snan:I6N98_05805"/>
<evidence type="ECO:0000256" key="2">
    <source>
        <dbReference type="ARBA" id="ARBA00022723"/>
    </source>
</evidence>
<dbReference type="GO" id="GO:0046570">
    <property type="term" value="F:methylthioribulose 1-phosphate dehydratase activity"/>
    <property type="evidence" value="ECO:0007669"/>
    <property type="project" value="UniProtKB-UniRule"/>
</dbReference>
<dbReference type="PANTHER" id="PTHR10640">
    <property type="entry name" value="METHYLTHIORIBULOSE-1-PHOSPHATE DEHYDRATASE"/>
    <property type="match status" value="1"/>
</dbReference>
<dbReference type="Pfam" id="PF00596">
    <property type="entry name" value="Aldolase_II"/>
    <property type="match status" value="1"/>
</dbReference>
<feature type="domain" description="Class II aldolase/adducin N-terminal" evidence="7">
    <location>
        <begin position="12"/>
        <end position="199"/>
    </location>
</feature>
<sequence>MPRDRRFYESATALAAAGEQLHQRGWVPATSGNFSLRLSPTTAIVTASGRHKGKLGPDDFIAVDQSGTPLTDGKPSAETLLHTQLYARFANIGAVLHCHSVNSTVLSLETQGSELVLTGYEVLKAFSGVDSHNTKVVLPIFDNDQTISRMAAKVDTYLAAKPDCPAYLIRGHGVYCWSDDLDSCLDKLEAVEFLLQCELERRRLHPGQHTGEKQ</sequence>
<comment type="similarity">
    <text evidence="6">Belongs to the aldolase class II family. MtnB subfamily.</text>
</comment>
<evidence type="ECO:0000313" key="8">
    <source>
        <dbReference type="EMBL" id="QQD20080.1"/>
    </source>
</evidence>
<dbReference type="PANTHER" id="PTHR10640:SF7">
    <property type="entry name" value="METHYLTHIORIBULOSE-1-PHOSPHATE DEHYDRATASE"/>
    <property type="match status" value="1"/>
</dbReference>
<dbReference type="GO" id="GO:0019509">
    <property type="term" value="P:L-methionine salvage from methylthioadenosine"/>
    <property type="evidence" value="ECO:0007669"/>
    <property type="project" value="UniProtKB-UniRule"/>
</dbReference>
<dbReference type="NCBIfam" id="TIGR03328">
    <property type="entry name" value="salvage_mtnB"/>
    <property type="match status" value="1"/>
</dbReference>
<accession>A0A7T4R416</accession>
<protein>
    <recommendedName>
        <fullName evidence="6">Methylthioribulose-1-phosphate dehydratase</fullName>
        <shortName evidence="6">MTRu-1-P dehydratase</shortName>
        <ecNumber evidence="6">4.2.1.109</ecNumber>
    </recommendedName>
</protein>
<evidence type="ECO:0000256" key="3">
    <source>
        <dbReference type="ARBA" id="ARBA00022833"/>
    </source>
</evidence>